<protein>
    <submittedName>
        <fullName evidence="2">Uncharacterized protein</fullName>
    </submittedName>
</protein>
<sequence>MLSGTGPIGLGCRVLDETGPWQRRTGRRMTGLPRTGLSSKDRFPNAKSFCPRWKALGDRSPRAGTGPSLRNQPSEGCLMDGKLRGLFAKWHYIEVSERVGEDGFSIRRAGAEKSPNQVLEGSLRPEELKRRARTTASGFLPSRHRQEVGGVHPEAVGLPFMS</sequence>
<name>A0A6V7PGL5_ANACO</name>
<proteinExistence type="predicted"/>
<gene>
    <name evidence="2" type="ORF">CB5_LOCUS13222</name>
</gene>
<evidence type="ECO:0000313" key="2">
    <source>
        <dbReference type="EMBL" id="CAD1830011.1"/>
    </source>
</evidence>
<dbReference type="EMBL" id="LR862130">
    <property type="protein sequence ID" value="CAD1830011.1"/>
    <property type="molecule type" value="Genomic_DNA"/>
</dbReference>
<dbReference type="AlphaFoldDB" id="A0A6V7PGL5"/>
<reference evidence="2" key="1">
    <citation type="submission" date="2020-07" db="EMBL/GenBank/DDBJ databases">
        <authorList>
            <person name="Lin J."/>
        </authorList>
    </citation>
    <scope>NUCLEOTIDE SEQUENCE</scope>
</reference>
<feature type="region of interest" description="Disordered" evidence="1">
    <location>
        <begin position="54"/>
        <end position="75"/>
    </location>
</feature>
<feature type="region of interest" description="Disordered" evidence="1">
    <location>
        <begin position="24"/>
        <end position="43"/>
    </location>
</feature>
<accession>A0A6V7PGL5</accession>
<evidence type="ECO:0000256" key="1">
    <source>
        <dbReference type="SAM" id="MobiDB-lite"/>
    </source>
</evidence>
<organism evidence="2">
    <name type="scientific">Ananas comosus var. bracteatus</name>
    <name type="common">red pineapple</name>
    <dbReference type="NCBI Taxonomy" id="296719"/>
    <lineage>
        <taxon>Eukaryota</taxon>
        <taxon>Viridiplantae</taxon>
        <taxon>Streptophyta</taxon>
        <taxon>Embryophyta</taxon>
        <taxon>Tracheophyta</taxon>
        <taxon>Spermatophyta</taxon>
        <taxon>Magnoliopsida</taxon>
        <taxon>Liliopsida</taxon>
        <taxon>Poales</taxon>
        <taxon>Bromeliaceae</taxon>
        <taxon>Bromelioideae</taxon>
        <taxon>Ananas</taxon>
    </lineage>
</organism>